<accession>A0A368G8A4</accession>
<evidence type="ECO:0000256" key="2">
    <source>
        <dbReference type="ARBA" id="ARBA00022729"/>
    </source>
</evidence>
<evidence type="ECO:0000256" key="1">
    <source>
        <dbReference type="ARBA" id="ARBA00010646"/>
    </source>
</evidence>
<dbReference type="PANTHER" id="PTHR23208:SF36">
    <property type="entry name" value="LYSOZYME-RELATED"/>
    <property type="match status" value="1"/>
</dbReference>
<keyword evidence="4" id="KW-1185">Reference proteome</keyword>
<dbReference type="InterPro" id="IPR051595">
    <property type="entry name" value="GH25_Enzymes"/>
</dbReference>
<dbReference type="EMBL" id="JOJR01000276">
    <property type="protein sequence ID" value="RCN40626.1"/>
    <property type="molecule type" value="Genomic_DNA"/>
</dbReference>
<comment type="caution">
    <text evidence="3">The sequence shown here is derived from an EMBL/GenBank/DDBJ whole genome shotgun (WGS) entry which is preliminary data.</text>
</comment>
<dbReference type="InterPro" id="IPR002053">
    <property type="entry name" value="Glyco_hydro_25"/>
</dbReference>
<dbReference type="GO" id="GO:0007165">
    <property type="term" value="P:signal transduction"/>
    <property type="evidence" value="ECO:0007669"/>
    <property type="project" value="TreeGrafter"/>
</dbReference>
<dbReference type="PANTHER" id="PTHR23208">
    <property type="entry name" value="LYSOZYME PROTEIN"/>
    <property type="match status" value="1"/>
</dbReference>
<dbReference type="AlphaFoldDB" id="A0A368G8A4"/>
<evidence type="ECO:0000313" key="3">
    <source>
        <dbReference type="EMBL" id="RCN40626.1"/>
    </source>
</evidence>
<comment type="similarity">
    <text evidence="1">Belongs to the glycosyl hydrolase 25 family.</text>
</comment>
<dbReference type="Proteomes" id="UP000252519">
    <property type="component" value="Unassembled WGS sequence"/>
</dbReference>
<dbReference type="GO" id="GO:0003796">
    <property type="term" value="F:lysozyme activity"/>
    <property type="evidence" value="ECO:0007669"/>
    <property type="project" value="InterPro"/>
</dbReference>
<keyword evidence="2" id="KW-0732">Signal</keyword>
<dbReference type="SUPFAM" id="SSF51445">
    <property type="entry name" value="(Trans)glycosidases"/>
    <property type="match status" value="1"/>
</dbReference>
<dbReference type="GO" id="GO:0016998">
    <property type="term" value="P:cell wall macromolecule catabolic process"/>
    <property type="evidence" value="ECO:0007669"/>
    <property type="project" value="InterPro"/>
</dbReference>
<dbReference type="Gene3D" id="3.20.20.80">
    <property type="entry name" value="Glycosidases"/>
    <property type="match status" value="1"/>
</dbReference>
<dbReference type="PROSITE" id="PS51904">
    <property type="entry name" value="GLYCOSYL_HYDROL_F25_2"/>
    <property type="match status" value="1"/>
</dbReference>
<sequence>MEVTLGHKMSMEHDMWTQTTVLASELEFKRPSLLNPLKDDSRMLLLTVLSSLALSCFAIKYAPESRGSLLVGTKYIILERIPLNLFPPKQFPFTDCYFVNAFVRISTRPLSTFRKTCQLRNSIAFDRTTSTGYSSAGDGQFDRNAVTNIQNAFAAGLGTDVYMTPQPKSSKSGAEQFDEMYDGLKNNNIDVQSVAFPANWHSNTATNIDFLSSILSRTNKYRIPIGIYTNYKDWDQIVGRVQISGPLLWYRNVYSVMFDFAPFAGWTSPTVTQYGEASSICGVTVRR</sequence>
<dbReference type="GO" id="GO:0045087">
    <property type="term" value="P:innate immune response"/>
    <property type="evidence" value="ECO:0007669"/>
    <property type="project" value="TreeGrafter"/>
</dbReference>
<gene>
    <name evidence="3" type="ORF">ANCCAN_13445</name>
</gene>
<protein>
    <recommendedName>
        <fullName evidence="5">Lysozyme</fullName>
    </recommendedName>
</protein>
<name>A0A368G8A4_ANCCA</name>
<dbReference type="InterPro" id="IPR017853">
    <property type="entry name" value="GH"/>
</dbReference>
<evidence type="ECO:0000313" key="4">
    <source>
        <dbReference type="Proteomes" id="UP000252519"/>
    </source>
</evidence>
<reference evidence="3 4" key="1">
    <citation type="submission" date="2014-10" db="EMBL/GenBank/DDBJ databases">
        <title>Draft genome of the hookworm Ancylostoma caninum.</title>
        <authorList>
            <person name="Mitreva M."/>
        </authorList>
    </citation>
    <scope>NUCLEOTIDE SEQUENCE [LARGE SCALE GENOMIC DNA]</scope>
    <source>
        <strain evidence="3 4">Baltimore</strain>
    </source>
</reference>
<organism evidence="3 4">
    <name type="scientific">Ancylostoma caninum</name>
    <name type="common">Dog hookworm</name>
    <dbReference type="NCBI Taxonomy" id="29170"/>
    <lineage>
        <taxon>Eukaryota</taxon>
        <taxon>Metazoa</taxon>
        <taxon>Ecdysozoa</taxon>
        <taxon>Nematoda</taxon>
        <taxon>Chromadorea</taxon>
        <taxon>Rhabditida</taxon>
        <taxon>Rhabditina</taxon>
        <taxon>Rhabditomorpha</taxon>
        <taxon>Strongyloidea</taxon>
        <taxon>Ancylostomatidae</taxon>
        <taxon>Ancylostomatinae</taxon>
        <taxon>Ancylostoma</taxon>
    </lineage>
</organism>
<proteinExistence type="inferred from homology"/>
<dbReference type="OrthoDB" id="25039at2759"/>
<evidence type="ECO:0008006" key="5">
    <source>
        <dbReference type="Google" id="ProtNLM"/>
    </source>
</evidence>
<dbReference type="GO" id="GO:0009253">
    <property type="term" value="P:peptidoglycan catabolic process"/>
    <property type="evidence" value="ECO:0007669"/>
    <property type="project" value="InterPro"/>
</dbReference>